<dbReference type="Pfam" id="PF01408">
    <property type="entry name" value="GFO_IDH_MocA"/>
    <property type="match status" value="1"/>
</dbReference>
<dbReference type="EMBL" id="BDSP01000137">
    <property type="protein sequence ID" value="GAX19604.1"/>
    <property type="molecule type" value="Genomic_DNA"/>
</dbReference>
<dbReference type="GO" id="GO:0005839">
    <property type="term" value="C:proteasome core complex"/>
    <property type="evidence" value="ECO:0007669"/>
    <property type="project" value="InterPro"/>
</dbReference>
<dbReference type="PANTHER" id="PTHR12341:SF7">
    <property type="entry name" value="5'-3' EXORIBONUCLEASE 1"/>
    <property type="match status" value="1"/>
</dbReference>
<keyword evidence="8" id="KW-0540">Nuclease</keyword>
<comment type="similarity">
    <text evidence="12">Belongs to the 5'-3' exonuclease family.</text>
</comment>
<dbReference type="Pfam" id="PF03159">
    <property type="entry name" value="XRN_N"/>
    <property type="match status" value="1"/>
</dbReference>
<keyword evidence="21" id="KW-1185">Reference proteome</keyword>
<proteinExistence type="inferred from homology"/>
<evidence type="ECO:0000256" key="8">
    <source>
        <dbReference type="ARBA" id="ARBA00022722"/>
    </source>
</evidence>
<keyword evidence="6" id="KW-0645">Protease</keyword>
<dbReference type="Pfam" id="PF18332">
    <property type="entry name" value="XRN1_D1"/>
    <property type="match status" value="1"/>
</dbReference>
<name>A0A1Z5K000_FISSO</name>
<dbReference type="CDD" id="cd18673">
    <property type="entry name" value="PIN_XRN1-2-like"/>
    <property type="match status" value="1"/>
</dbReference>
<feature type="domain" description="5'-3' exoribonuclease 1 D1" evidence="18">
    <location>
        <begin position="1206"/>
        <end position="1363"/>
    </location>
</feature>
<keyword evidence="10" id="KW-0269">Exonuclease</keyword>
<dbReference type="InterPro" id="IPR023333">
    <property type="entry name" value="Proteasome_suB-type"/>
</dbReference>
<dbReference type="Pfam" id="PF22725">
    <property type="entry name" value="GFO_IDH_MocA_C3"/>
    <property type="match status" value="1"/>
</dbReference>
<dbReference type="InterPro" id="IPR016050">
    <property type="entry name" value="Proteasome_bsu_CS"/>
</dbReference>
<evidence type="ECO:0000256" key="5">
    <source>
        <dbReference type="ARBA" id="ARBA00022490"/>
    </source>
</evidence>
<dbReference type="InterPro" id="IPR029055">
    <property type="entry name" value="Ntn_hydrolases_N"/>
</dbReference>
<evidence type="ECO:0000313" key="20">
    <source>
        <dbReference type="EMBL" id="GAX19604.1"/>
    </source>
</evidence>
<dbReference type="InterPro" id="IPR036291">
    <property type="entry name" value="NAD(P)-bd_dom_sf"/>
</dbReference>
<dbReference type="Pfam" id="PF17846">
    <property type="entry name" value="XRN_M"/>
    <property type="match status" value="2"/>
</dbReference>
<dbReference type="GO" id="GO:0003723">
    <property type="term" value="F:RNA binding"/>
    <property type="evidence" value="ECO:0007669"/>
    <property type="project" value="TreeGrafter"/>
</dbReference>
<dbReference type="PANTHER" id="PTHR12341">
    <property type="entry name" value="5'-&gt;3' EXORIBONUCLEASE"/>
    <property type="match status" value="1"/>
</dbReference>
<evidence type="ECO:0000313" key="21">
    <source>
        <dbReference type="Proteomes" id="UP000198406"/>
    </source>
</evidence>
<evidence type="ECO:0000259" key="16">
    <source>
        <dbReference type="Pfam" id="PF03159"/>
    </source>
</evidence>
<dbReference type="Proteomes" id="UP000198406">
    <property type="component" value="Unassembled WGS sequence"/>
</dbReference>
<dbReference type="InParanoid" id="A0A1Z5K000"/>
<evidence type="ECO:0000259" key="18">
    <source>
        <dbReference type="Pfam" id="PF18332"/>
    </source>
</evidence>
<evidence type="ECO:0000256" key="7">
    <source>
        <dbReference type="ARBA" id="ARBA00022698"/>
    </source>
</evidence>
<evidence type="ECO:0000256" key="6">
    <source>
        <dbReference type="ARBA" id="ARBA00022670"/>
    </source>
</evidence>
<dbReference type="PROSITE" id="PS00854">
    <property type="entry name" value="PROTEASOME_BETA_1"/>
    <property type="match status" value="1"/>
</dbReference>
<reference evidence="20 21" key="1">
    <citation type="journal article" date="2015" name="Plant Cell">
        <title>Oil accumulation by the oleaginous diatom Fistulifera solaris as revealed by the genome and transcriptome.</title>
        <authorList>
            <person name="Tanaka T."/>
            <person name="Maeda Y."/>
            <person name="Veluchamy A."/>
            <person name="Tanaka M."/>
            <person name="Abida H."/>
            <person name="Marechal E."/>
            <person name="Bowler C."/>
            <person name="Muto M."/>
            <person name="Sunaga Y."/>
            <person name="Tanaka M."/>
            <person name="Yoshino T."/>
            <person name="Taniguchi T."/>
            <person name="Fukuda Y."/>
            <person name="Nemoto M."/>
            <person name="Matsumoto M."/>
            <person name="Wong P.S."/>
            <person name="Aburatani S."/>
            <person name="Fujibuchi W."/>
        </authorList>
    </citation>
    <scope>NUCLEOTIDE SEQUENCE [LARGE SCALE GENOMIC DNA]</scope>
    <source>
        <strain evidence="20 21">JPCC DA0580</strain>
    </source>
</reference>
<feature type="coiled-coil region" evidence="14">
    <location>
        <begin position="550"/>
        <end position="584"/>
    </location>
</feature>
<dbReference type="InterPro" id="IPR040992">
    <property type="entry name" value="XRN1_D1"/>
</dbReference>
<evidence type="ECO:0000256" key="13">
    <source>
        <dbReference type="PIRSR" id="PIRSR600243-1"/>
    </source>
</evidence>
<evidence type="ECO:0000256" key="1">
    <source>
        <dbReference type="ARBA" id="ARBA00001198"/>
    </source>
</evidence>
<dbReference type="SUPFAM" id="SSF55347">
    <property type="entry name" value="Glyceraldehyde-3-phosphate dehydrogenase-like, C-terminal domain"/>
    <property type="match status" value="1"/>
</dbReference>
<dbReference type="GO" id="GO:0004534">
    <property type="term" value="F:5'-3' RNA exonuclease activity"/>
    <property type="evidence" value="ECO:0007669"/>
    <property type="project" value="TreeGrafter"/>
</dbReference>
<evidence type="ECO:0000256" key="3">
    <source>
        <dbReference type="ARBA" id="ARBA00010928"/>
    </source>
</evidence>
<dbReference type="Gene3D" id="1.25.40.1050">
    <property type="match status" value="1"/>
</dbReference>
<dbReference type="GO" id="GO:0051603">
    <property type="term" value="P:proteolysis involved in protein catabolic process"/>
    <property type="evidence" value="ECO:0007669"/>
    <property type="project" value="InterPro"/>
</dbReference>
<accession>A0A1Z5K000</accession>
<feature type="domain" description="Gfo/Idh/MocA-like oxidoreductase N-terminal" evidence="15">
    <location>
        <begin position="5"/>
        <end position="131"/>
    </location>
</feature>
<evidence type="ECO:0000256" key="4">
    <source>
        <dbReference type="ARBA" id="ARBA00012039"/>
    </source>
</evidence>
<dbReference type="Gene3D" id="3.40.50.12390">
    <property type="match status" value="2"/>
</dbReference>
<feature type="active site" description="Nucleophile" evidence="13">
    <location>
        <position position="1569"/>
    </location>
</feature>
<dbReference type="SUPFAM" id="SSF56235">
    <property type="entry name" value="N-terminal nucleophile aminohydrolases (Ntn hydrolases)"/>
    <property type="match status" value="1"/>
</dbReference>
<evidence type="ECO:0000256" key="2">
    <source>
        <dbReference type="ARBA" id="ARBA00004123"/>
    </source>
</evidence>
<feature type="domain" description="Xrn1 N-terminal" evidence="16">
    <location>
        <begin position="400"/>
        <end position="716"/>
    </location>
</feature>
<comment type="similarity">
    <text evidence="3">Belongs to the Gfo/Idh/MocA family.</text>
</comment>
<comment type="caution">
    <text evidence="20">The sequence shown here is derived from an EMBL/GenBank/DDBJ whole genome shotgun (WGS) entry which is preliminary data.</text>
</comment>
<dbReference type="GO" id="GO:0004298">
    <property type="term" value="F:threonine-type endopeptidase activity"/>
    <property type="evidence" value="ECO:0007669"/>
    <property type="project" value="UniProtKB-KW"/>
</dbReference>
<gene>
    <name evidence="20" type="ORF">FisN_19Hh183</name>
</gene>
<dbReference type="Gene3D" id="2.170.260.40">
    <property type="match status" value="1"/>
</dbReference>
<evidence type="ECO:0000256" key="12">
    <source>
        <dbReference type="ARBA" id="ARBA00038299"/>
    </source>
</evidence>
<dbReference type="Gene3D" id="3.30.360.10">
    <property type="entry name" value="Dihydrodipicolinate Reductase, domain 2"/>
    <property type="match status" value="1"/>
</dbReference>
<comment type="subcellular location">
    <subcellularLocation>
        <location evidence="2">Nucleus</location>
    </subcellularLocation>
</comment>
<dbReference type="GO" id="GO:0000956">
    <property type="term" value="P:nuclear-transcribed mRNA catabolic process"/>
    <property type="evidence" value="ECO:0007669"/>
    <property type="project" value="TreeGrafter"/>
</dbReference>
<comment type="catalytic activity">
    <reaction evidence="1">
        <text>Cleavage of peptide bonds with very broad specificity.</text>
        <dbReference type="EC" id="3.4.25.1"/>
    </reaction>
</comment>
<evidence type="ECO:0000259" key="17">
    <source>
        <dbReference type="Pfam" id="PF17846"/>
    </source>
</evidence>
<dbReference type="GO" id="GO:0005634">
    <property type="term" value="C:nucleus"/>
    <property type="evidence" value="ECO:0007669"/>
    <property type="project" value="UniProtKB-SubCell"/>
</dbReference>
<dbReference type="InterPro" id="IPR047007">
    <property type="entry name" value="XRN1_D1_sf"/>
</dbReference>
<dbReference type="SUPFAM" id="SSF51735">
    <property type="entry name" value="NAD(P)-binding Rossmann-fold domains"/>
    <property type="match status" value="1"/>
</dbReference>
<keyword evidence="7" id="KW-0888">Threonine protease</keyword>
<keyword evidence="5" id="KW-0963">Cytoplasm</keyword>
<keyword evidence="9" id="KW-0378">Hydrolase</keyword>
<dbReference type="Gene3D" id="3.60.20.10">
    <property type="entry name" value="Glutamine Phosphoribosylpyrophosphate, subunit 1, domain 1"/>
    <property type="match status" value="1"/>
</dbReference>
<evidence type="ECO:0000256" key="10">
    <source>
        <dbReference type="ARBA" id="ARBA00022839"/>
    </source>
</evidence>
<dbReference type="Gene3D" id="3.40.50.720">
    <property type="entry name" value="NAD(P)-binding Rossmann-like Domain"/>
    <property type="match status" value="1"/>
</dbReference>
<evidence type="ECO:0000256" key="11">
    <source>
        <dbReference type="ARBA" id="ARBA00022942"/>
    </source>
</evidence>
<dbReference type="InterPro" id="IPR055170">
    <property type="entry name" value="GFO_IDH_MocA-like_dom"/>
</dbReference>
<dbReference type="GO" id="GO:0000166">
    <property type="term" value="F:nucleotide binding"/>
    <property type="evidence" value="ECO:0007669"/>
    <property type="project" value="InterPro"/>
</dbReference>
<dbReference type="InterPro" id="IPR000683">
    <property type="entry name" value="Gfo/Idh/MocA-like_OxRdtase_N"/>
</dbReference>
<evidence type="ECO:0000259" key="15">
    <source>
        <dbReference type="Pfam" id="PF01408"/>
    </source>
</evidence>
<dbReference type="InterPro" id="IPR001353">
    <property type="entry name" value="Proteasome_sua/b"/>
</dbReference>
<evidence type="ECO:0000256" key="14">
    <source>
        <dbReference type="SAM" id="Coils"/>
    </source>
</evidence>
<protein>
    <recommendedName>
        <fullName evidence="4">proteasome endopeptidase complex</fullName>
        <ecNumber evidence="4">3.4.25.1</ecNumber>
    </recommendedName>
</protein>
<feature type="domain" description="Xrn1 helical" evidence="17">
    <location>
        <begin position="771"/>
        <end position="878"/>
    </location>
</feature>
<dbReference type="Pfam" id="PF00227">
    <property type="entry name" value="Proteasome"/>
    <property type="match status" value="1"/>
</dbReference>
<dbReference type="InterPro" id="IPR004859">
    <property type="entry name" value="Xrn1_N"/>
</dbReference>
<feature type="domain" description="GFO/IDH/MocA-like oxidoreductase" evidence="19">
    <location>
        <begin position="140"/>
        <end position="274"/>
    </location>
</feature>
<evidence type="ECO:0000256" key="9">
    <source>
        <dbReference type="ARBA" id="ARBA00022801"/>
    </source>
</evidence>
<dbReference type="PROSITE" id="PS51476">
    <property type="entry name" value="PROTEASOME_BETA_2"/>
    <property type="match status" value="1"/>
</dbReference>
<feature type="domain" description="Xrn1 helical" evidence="17">
    <location>
        <begin position="981"/>
        <end position="1171"/>
    </location>
</feature>
<dbReference type="InterPro" id="IPR041412">
    <property type="entry name" value="Xrn1_helical"/>
</dbReference>
<dbReference type="OrthoDB" id="28245at2759"/>
<evidence type="ECO:0000259" key="19">
    <source>
        <dbReference type="Pfam" id="PF22725"/>
    </source>
</evidence>
<dbReference type="InterPro" id="IPR000243">
    <property type="entry name" value="Pept_T1A_subB"/>
</dbReference>
<keyword evidence="14" id="KW-0175">Coiled coil</keyword>
<dbReference type="EC" id="3.4.25.1" evidence="4"/>
<organism evidence="20 21">
    <name type="scientific">Fistulifera solaris</name>
    <name type="common">Oleaginous diatom</name>
    <dbReference type="NCBI Taxonomy" id="1519565"/>
    <lineage>
        <taxon>Eukaryota</taxon>
        <taxon>Sar</taxon>
        <taxon>Stramenopiles</taxon>
        <taxon>Ochrophyta</taxon>
        <taxon>Bacillariophyta</taxon>
        <taxon>Bacillariophyceae</taxon>
        <taxon>Bacillariophycidae</taxon>
        <taxon>Naviculales</taxon>
        <taxon>Naviculaceae</taxon>
        <taxon>Fistulifera</taxon>
    </lineage>
</organism>
<sequence>MSPAKVAVIGAGWWSQGWHLRHLDANPNCDLVAIVDLEEQMNPDLDSLTTLSEKYHCRKYYSVEDLLQNEELDGVIVATPHATHYEIGKCIVNAQKNIHILMEKPMTTVLSDARELLKMVQHYKPSFLVNHTANYRTQAQQARDILGTGQIGRIRHVSAFFASPLKSIFQNESRKDWNEPSKGMLGNGFTYGQMTHLVAWIFHVCTDLNPCSVSCHMTHCPKTGADIAVAATVTCDKDAVMSISGTSLLPGDAHHDPPVGKRVRIEIYGEEGALFYSGVDTDPSSGKLEVVDVEGNFITQNERFDFENTDNTGTGPESLQNWIKACNGETDYYVGADCELGMKAVAVVAAMYESHHNDQTADSPVTIRMTVVRVHSSRFVSPRTVPSSVFRRKESSERTMGVPKFFRWLSERYPRIIQRHGSRPTSATCQEHFGKPPPDYLPPPDPLSECGLAPEIDRLYIDMNGIIHGCSHNNADLELNPDAEGEADISEEEIFRNVSYYLDRIIKDIAQPKELVYMAIDGVAPRAKLNQQRARRYRSGQEGEIEQTVYDAHIKAMEREQDEMKKLKEAKERDSQEYSAAGDEKVKEIQPGRFTGKFETVEGSSYSEGAEGDKKKFHSNTITPGTEFFQRCTDYLEQFIKDKVAHDPAWQNLTIVFSGPHVPGEGEHKIMQFMREQQAKDDYNPNLRHCIVGQDGDLVMLGLATHEPNLVLLREQVVFSKRALQAERLSQKYGLDMYIHNPNFEFMHMNLLRDYLALEFRTSNVFPNSSFDLEHTVDDFVFMTFLVGNDFLPHMPAMDIADEAFDLIFFTYRELRKKWLRQSNKRPGLVPYLTHEGNIVSGRRLEEFLTLLGQHELHYYDYKKTNENLEETRRVEDKYGYDFTPSDDVIVSKEESDRARFREMIRKNLEDDTSDVELQTPDQAEFFTPVLSGPLHRRRAIAGDEPGVDGEGAGLFTRMGSLLQYSIASDDSGSTSFQIDDQDVKGRYYYDKFGFSPFDAEKHVALRKAYIEGLVWNLKYYYEGCVSWEWYYPYHYGPMLSDLVGLEKILKEISFEGKMGEPLKPFEQLMACMPPSHAKLLPEPYRPLMTDDNSPIASFYPRTFTIDMNGKRWPWEAVVLLPFIDSKRLIEAAKSVDSSLLSAEELNRNRQGEPVVFQRLADNRDASFESKIEVTPFSSSILHYAGHRLPLFRPKLKDGIQVPLGGRPTLCDGLVESVMLRSVHLNVHGMQSRYKTACLELRNEAPEVLPAETIAPHLIGTVVYIDYPHLTEAFVTAVSDQQCIVRGNKTKRPWSLKEAADRKIEKRRLMKKFFFGDQLPGSGGISFGKLDSMMEMETVLHVRPLRGLETLHDGRVVKTFAKFEVEVPLFVTSFLPREDDKRLVGIPVKLEEDPFYSTKTLVSKRMLRGEEDAAQASKRLVKGSGAFSYTMRRPVKISSRAFHSNAAEFSFQSNFSTISNIPFGRKGLAERPIARMTPNSSLSQRAAFRPNFMGTRHTSFGGSKGFSLCFVIGLSFFANAYASILGPMGNEYFASSHPALSQIPKMTEDASGYGLVTRSTPPLEFEHGTTTLSFLFQGGIIAAVDSRASLGSFVGSKTVQKVLPINSHIIGTMAGGAADCSYWIRLVSQEASFYELSRSRRISVTRVATLLSNALYQNRNLGLSVGTMIMGYDEDDEASPPKIYYVDDSGARISGDMFAVGSGSTFALGILDTERKYEMTVEEAIDLGIKAIRHATFRDAYSGGFINVFLITRNEGWRRVYSEDLSRFLRDPSSGNRIPLEPEQDAKQEQ</sequence>
<dbReference type="PRINTS" id="PR00141">
    <property type="entry name" value="PROTEASOME"/>
</dbReference>
<dbReference type="CDD" id="cd03761">
    <property type="entry name" value="proteasome_beta_type_5"/>
    <property type="match status" value="1"/>
</dbReference>
<dbReference type="InterPro" id="IPR027073">
    <property type="entry name" value="5_3_exoribonuclease"/>
</dbReference>
<keyword evidence="11" id="KW-0647">Proteasome</keyword>